<dbReference type="OrthoDB" id="262529at2759"/>
<dbReference type="InterPro" id="IPR036866">
    <property type="entry name" value="RibonucZ/Hydroxyglut_hydro"/>
</dbReference>
<evidence type="ECO:0000313" key="5">
    <source>
        <dbReference type="Proteomes" id="UP000792457"/>
    </source>
</evidence>
<dbReference type="AlphaFoldDB" id="A0A8K0JYH7"/>
<keyword evidence="2" id="KW-0378">Hydrolase</keyword>
<evidence type="ECO:0000256" key="1">
    <source>
        <dbReference type="ARBA" id="ARBA00022722"/>
    </source>
</evidence>
<evidence type="ECO:0000256" key="3">
    <source>
        <dbReference type="ARBA" id="ARBA00022839"/>
    </source>
</evidence>
<keyword evidence="3" id="KW-0269">Exonuclease</keyword>
<dbReference type="GO" id="GO:0036297">
    <property type="term" value="P:interstrand cross-link repair"/>
    <property type="evidence" value="ECO:0007669"/>
    <property type="project" value="TreeGrafter"/>
</dbReference>
<dbReference type="PANTHER" id="PTHR23240">
    <property type="entry name" value="DNA CROSS-LINK REPAIR PROTEIN PSO2/SNM1-RELATED"/>
    <property type="match status" value="1"/>
</dbReference>
<dbReference type="Gene3D" id="3.60.15.10">
    <property type="entry name" value="Ribonuclease Z/Hydroxyacylglutathione hydrolase-like"/>
    <property type="match status" value="1"/>
</dbReference>
<name>A0A8K0JYH7_LADFU</name>
<reference evidence="4" key="1">
    <citation type="submission" date="2013-04" db="EMBL/GenBank/DDBJ databases">
        <authorList>
            <person name="Qu J."/>
            <person name="Murali S.C."/>
            <person name="Bandaranaike D."/>
            <person name="Bellair M."/>
            <person name="Blankenburg K."/>
            <person name="Chao H."/>
            <person name="Dinh H."/>
            <person name="Doddapaneni H."/>
            <person name="Downs B."/>
            <person name="Dugan-Rocha S."/>
            <person name="Elkadiri S."/>
            <person name="Gnanaolivu R.D."/>
            <person name="Hernandez B."/>
            <person name="Javaid M."/>
            <person name="Jayaseelan J.C."/>
            <person name="Lee S."/>
            <person name="Li M."/>
            <person name="Ming W."/>
            <person name="Munidasa M."/>
            <person name="Muniz J."/>
            <person name="Nguyen L."/>
            <person name="Ongeri F."/>
            <person name="Osuji N."/>
            <person name="Pu L.-L."/>
            <person name="Puazo M."/>
            <person name="Qu C."/>
            <person name="Quiroz J."/>
            <person name="Raj R."/>
            <person name="Weissenberger G."/>
            <person name="Xin Y."/>
            <person name="Zou X."/>
            <person name="Han Y."/>
            <person name="Richards S."/>
            <person name="Worley K."/>
            <person name="Muzny D."/>
            <person name="Gibbs R."/>
        </authorList>
    </citation>
    <scope>NUCLEOTIDE SEQUENCE</scope>
    <source>
        <strain evidence="4">Sampled in the wild</strain>
    </source>
</reference>
<protein>
    <recommendedName>
        <fullName evidence="6">Protein artemis</fullName>
    </recommendedName>
</protein>
<evidence type="ECO:0000256" key="2">
    <source>
        <dbReference type="ARBA" id="ARBA00022801"/>
    </source>
</evidence>
<dbReference type="GO" id="GO:0035312">
    <property type="term" value="F:5'-3' DNA exonuclease activity"/>
    <property type="evidence" value="ECO:0007669"/>
    <property type="project" value="TreeGrafter"/>
</dbReference>
<dbReference type="SUPFAM" id="SSF56281">
    <property type="entry name" value="Metallo-hydrolase/oxidoreductase"/>
    <property type="match status" value="1"/>
</dbReference>
<accession>A0A8K0JYH7</accession>
<feature type="non-terminal residue" evidence="4">
    <location>
        <position position="1"/>
    </location>
</feature>
<dbReference type="Gene3D" id="3.40.50.12650">
    <property type="match status" value="1"/>
</dbReference>
<keyword evidence="1" id="KW-0540">Nuclease</keyword>
<keyword evidence="5" id="KW-1185">Reference proteome</keyword>
<dbReference type="GO" id="GO:0006303">
    <property type="term" value="P:double-strand break repair via nonhomologous end joining"/>
    <property type="evidence" value="ECO:0007669"/>
    <property type="project" value="TreeGrafter"/>
</dbReference>
<reference evidence="4" key="2">
    <citation type="submission" date="2017-10" db="EMBL/GenBank/DDBJ databases">
        <title>Ladona fulva Genome sequencing and assembly.</title>
        <authorList>
            <person name="Murali S."/>
            <person name="Richards S."/>
            <person name="Bandaranaike D."/>
            <person name="Bellair M."/>
            <person name="Blankenburg K."/>
            <person name="Chao H."/>
            <person name="Dinh H."/>
            <person name="Doddapaneni H."/>
            <person name="Dugan-Rocha S."/>
            <person name="Elkadiri S."/>
            <person name="Gnanaolivu R."/>
            <person name="Hernandez B."/>
            <person name="Skinner E."/>
            <person name="Javaid M."/>
            <person name="Lee S."/>
            <person name="Li M."/>
            <person name="Ming W."/>
            <person name="Munidasa M."/>
            <person name="Muniz J."/>
            <person name="Nguyen L."/>
            <person name="Hughes D."/>
            <person name="Osuji N."/>
            <person name="Pu L.-L."/>
            <person name="Puazo M."/>
            <person name="Qu C."/>
            <person name="Quiroz J."/>
            <person name="Raj R."/>
            <person name="Weissenberger G."/>
            <person name="Xin Y."/>
            <person name="Zou X."/>
            <person name="Han Y."/>
            <person name="Worley K."/>
            <person name="Muzny D."/>
            <person name="Gibbs R."/>
        </authorList>
    </citation>
    <scope>NUCLEOTIDE SEQUENCE</scope>
    <source>
        <strain evidence="4">Sampled in the wild</strain>
    </source>
</reference>
<dbReference type="GO" id="GO:0000723">
    <property type="term" value="P:telomere maintenance"/>
    <property type="evidence" value="ECO:0007669"/>
    <property type="project" value="TreeGrafter"/>
</dbReference>
<sequence>MSEFGGKLDEIEEVSIDRFDGDNLKSTAFFLSHCHSDHMVGLNSKEFEEALCKRDVYLYCSEISCCILKNDLCYGHLKHKIKALTTAQSHILTVPSLNDSRKEICVTLIPAGHCPGSVMFLFELPAGNVLFTGDFRVTMTDVKNLSQLHHRDGSLKEINTCYLDATFFDELYPSFPSREESLKKICDLIKEWLTGDNSNEILLVSPARYGCEHIFVGINDAFGMKIHVQHDIFLKYRTILKIGSAITSKYDVTRIHACGK</sequence>
<dbReference type="EMBL" id="KZ308221">
    <property type="protein sequence ID" value="KAG8224986.1"/>
    <property type="molecule type" value="Genomic_DNA"/>
</dbReference>
<dbReference type="Proteomes" id="UP000792457">
    <property type="component" value="Unassembled WGS sequence"/>
</dbReference>
<organism evidence="4 5">
    <name type="scientific">Ladona fulva</name>
    <name type="common">Scarce chaser dragonfly</name>
    <name type="synonym">Libellula fulva</name>
    <dbReference type="NCBI Taxonomy" id="123851"/>
    <lineage>
        <taxon>Eukaryota</taxon>
        <taxon>Metazoa</taxon>
        <taxon>Ecdysozoa</taxon>
        <taxon>Arthropoda</taxon>
        <taxon>Hexapoda</taxon>
        <taxon>Insecta</taxon>
        <taxon>Pterygota</taxon>
        <taxon>Palaeoptera</taxon>
        <taxon>Odonata</taxon>
        <taxon>Epiprocta</taxon>
        <taxon>Anisoptera</taxon>
        <taxon>Libelluloidea</taxon>
        <taxon>Libellulidae</taxon>
        <taxon>Ladona</taxon>
    </lineage>
</organism>
<proteinExistence type="predicted"/>
<dbReference type="GO" id="GO:0003684">
    <property type="term" value="F:damaged DNA binding"/>
    <property type="evidence" value="ECO:0007669"/>
    <property type="project" value="TreeGrafter"/>
</dbReference>
<evidence type="ECO:0000313" key="4">
    <source>
        <dbReference type="EMBL" id="KAG8224986.1"/>
    </source>
</evidence>
<evidence type="ECO:0008006" key="6">
    <source>
        <dbReference type="Google" id="ProtNLM"/>
    </source>
</evidence>
<dbReference type="PANTHER" id="PTHR23240:SF8">
    <property type="entry name" value="PROTEIN ARTEMIS"/>
    <property type="match status" value="1"/>
</dbReference>
<gene>
    <name evidence="4" type="ORF">J437_LFUL005997</name>
</gene>
<comment type="caution">
    <text evidence="4">The sequence shown here is derived from an EMBL/GenBank/DDBJ whole genome shotgun (WGS) entry which is preliminary data.</text>
</comment>